<dbReference type="CDD" id="cd00383">
    <property type="entry name" value="trans_reg_C"/>
    <property type="match status" value="1"/>
</dbReference>
<keyword evidence="2" id="KW-0805">Transcription regulation</keyword>
<dbReference type="Gene3D" id="3.40.50.2300">
    <property type="match status" value="1"/>
</dbReference>
<keyword evidence="10" id="KW-1185">Reference proteome</keyword>
<gene>
    <name evidence="9" type="ORF">HGA03_01150</name>
</gene>
<dbReference type="InterPro" id="IPR011006">
    <property type="entry name" value="CheY-like_superfamily"/>
</dbReference>
<reference evidence="9 10" key="1">
    <citation type="submission" date="2020-04" db="EMBL/GenBank/DDBJ databases">
        <title>MicrobeNet Type strains.</title>
        <authorList>
            <person name="Nicholson A.C."/>
        </authorList>
    </citation>
    <scope>NUCLEOTIDE SEQUENCE [LARGE SCALE GENOMIC DNA]</scope>
    <source>
        <strain evidence="9 10">ATCC BAA-788</strain>
    </source>
</reference>
<dbReference type="SMART" id="SM00448">
    <property type="entry name" value="REC"/>
    <property type="match status" value="1"/>
</dbReference>
<dbReference type="Gene3D" id="1.10.10.10">
    <property type="entry name" value="Winged helix-like DNA-binding domain superfamily/Winged helix DNA-binding domain"/>
    <property type="match status" value="1"/>
</dbReference>
<dbReference type="InterPro" id="IPR036388">
    <property type="entry name" value="WH-like_DNA-bd_sf"/>
</dbReference>
<feature type="domain" description="Response regulatory" evidence="7">
    <location>
        <begin position="2"/>
        <end position="115"/>
    </location>
</feature>
<feature type="domain" description="OmpR/PhoB-type" evidence="8">
    <location>
        <begin position="128"/>
        <end position="223"/>
    </location>
</feature>
<dbReference type="GO" id="GO:0000976">
    <property type="term" value="F:transcription cis-regulatory region binding"/>
    <property type="evidence" value="ECO:0007669"/>
    <property type="project" value="TreeGrafter"/>
</dbReference>
<keyword evidence="4" id="KW-0804">Transcription</keyword>
<comment type="caution">
    <text evidence="9">The sequence shown here is derived from an EMBL/GenBank/DDBJ whole genome shotgun (WGS) entry which is preliminary data.</text>
</comment>
<evidence type="ECO:0000256" key="5">
    <source>
        <dbReference type="PROSITE-ProRule" id="PRU00169"/>
    </source>
</evidence>
<dbReference type="InterPro" id="IPR039420">
    <property type="entry name" value="WalR-like"/>
</dbReference>
<dbReference type="GO" id="GO:0032993">
    <property type="term" value="C:protein-DNA complex"/>
    <property type="evidence" value="ECO:0007669"/>
    <property type="project" value="TreeGrafter"/>
</dbReference>
<proteinExistence type="predicted"/>
<dbReference type="Pfam" id="PF00072">
    <property type="entry name" value="Response_reg"/>
    <property type="match status" value="1"/>
</dbReference>
<keyword evidence="1 5" id="KW-0597">Phosphoprotein</keyword>
<evidence type="ECO:0000256" key="6">
    <source>
        <dbReference type="PROSITE-ProRule" id="PRU01091"/>
    </source>
</evidence>
<evidence type="ECO:0000256" key="1">
    <source>
        <dbReference type="ARBA" id="ARBA00022553"/>
    </source>
</evidence>
<dbReference type="InterPro" id="IPR001789">
    <property type="entry name" value="Sig_transdc_resp-reg_receiver"/>
</dbReference>
<dbReference type="PANTHER" id="PTHR48111">
    <property type="entry name" value="REGULATOR OF RPOS"/>
    <property type="match status" value="1"/>
</dbReference>
<keyword evidence="3 6" id="KW-0238">DNA-binding</keyword>
<dbReference type="GO" id="GO:0000156">
    <property type="term" value="F:phosphorelay response regulator activity"/>
    <property type="evidence" value="ECO:0007669"/>
    <property type="project" value="TreeGrafter"/>
</dbReference>
<feature type="modified residue" description="4-aspartylphosphate" evidence="5">
    <location>
        <position position="51"/>
    </location>
</feature>
<dbReference type="PROSITE" id="PS51755">
    <property type="entry name" value="OMPR_PHOB"/>
    <property type="match status" value="1"/>
</dbReference>
<dbReference type="InterPro" id="IPR001867">
    <property type="entry name" value="OmpR/PhoB-type_DNA-bd"/>
</dbReference>
<name>A0A7X6KS72_9CELL</name>
<evidence type="ECO:0000259" key="8">
    <source>
        <dbReference type="PROSITE" id="PS51755"/>
    </source>
</evidence>
<feature type="DNA-binding region" description="OmpR/PhoB-type" evidence="6">
    <location>
        <begin position="128"/>
        <end position="223"/>
    </location>
</feature>
<dbReference type="AlphaFoldDB" id="A0A7X6KS72"/>
<evidence type="ECO:0000256" key="3">
    <source>
        <dbReference type="ARBA" id="ARBA00023125"/>
    </source>
</evidence>
<dbReference type="RefSeq" id="WP_168628383.1">
    <property type="nucleotide sequence ID" value="NZ_BONL01000003.1"/>
</dbReference>
<organism evidence="9 10">
    <name type="scientific">Cellulomonas denverensis</name>
    <dbReference type="NCBI Taxonomy" id="264297"/>
    <lineage>
        <taxon>Bacteria</taxon>
        <taxon>Bacillati</taxon>
        <taxon>Actinomycetota</taxon>
        <taxon>Actinomycetes</taxon>
        <taxon>Micrococcales</taxon>
        <taxon>Cellulomonadaceae</taxon>
        <taxon>Cellulomonas</taxon>
    </lineage>
</organism>
<evidence type="ECO:0000313" key="10">
    <source>
        <dbReference type="Proteomes" id="UP000581206"/>
    </source>
</evidence>
<dbReference type="Gene3D" id="6.10.250.690">
    <property type="match status" value="1"/>
</dbReference>
<dbReference type="GO" id="GO:0006355">
    <property type="term" value="P:regulation of DNA-templated transcription"/>
    <property type="evidence" value="ECO:0007669"/>
    <property type="project" value="InterPro"/>
</dbReference>
<dbReference type="PROSITE" id="PS50110">
    <property type="entry name" value="RESPONSE_REGULATORY"/>
    <property type="match status" value="1"/>
</dbReference>
<dbReference type="GO" id="GO:0005829">
    <property type="term" value="C:cytosol"/>
    <property type="evidence" value="ECO:0007669"/>
    <property type="project" value="TreeGrafter"/>
</dbReference>
<dbReference type="Pfam" id="PF00486">
    <property type="entry name" value="Trans_reg_C"/>
    <property type="match status" value="1"/>
</dbReference>
<dbReference type="Proteomes" id="UP000581206">
    <property type="component" value="Unassembled WGS sequence"/>
</dbReference>
<protein>
    <submittedName>
        <fullName evidence="9">Response regulator transcription factor</fullName>
    </submittedName>
</protein>
<sequence>MRVLVVEDDDRLARALSRALRSHGYPTEHARGVTEARLALAQVRFAVVLVDLGLADGDGLAVVRDLRGRPGTAVLAVTARGSEAERVQGLRAGADDYLVKPFGAAELVARIEAVLRRVRLVRDGEHPERVHRAGGLEVDPAARRARFDGEDLSLTRREFDLLDVLVRHAGRTVTRERLLDQVWQTVWEGNSRTLDTHIATLRRKLAGRVTIVTARGIGYRLDPGDG</sequence>
<dbReference type="SMART" id="SM00862">
    <property type="entry name" value="Trans_reg_C"/>
    <property type="match status" value="1"/>
</dbReference>
<accession>A0A7X6KS72</accession>
<dbReference type="EMBL" id="JAAXOX010000001">
    <property type="protein sequence ID" value="NKY21269.1"/>
    <property type="molecule type" value="Genomic_DNA"/>
</dbReference>
<evidence type="ECO:0000259" key="7">
    <source>
        <dbReference type="PROSITE" id="PS50110"/>
    </source>
</evidence>
<evidence type="ECO:0000313" key="9">
    <source>
        <dbReference type="EMBL" id="NKY21269.1"/>
    </source>
</evidence>
<dbReference type="PANTHER" id="PTHR48111:SF4">
    <property type="entry name" value="DNA-BINDING DUAL TRANSCRIPTIONAL REGULATOR OMPR"/>
    <property type="match status" value="1"/>
</dbReference>
<evidence type="ECO:0000256" key="2">
    <source>
        <dbReference type="ARBA" id="ARBA00023015"/>
    </source>
</evidence>
<dbReference type="SUPFAM" id="SSF52172">
    <property type="entry name" value="CheY-like"/>
    <property type="match status" value="1"/>
</dbReference>
<evidence type="ECO:0000256" key="4">
    <source>
        <dbReference type="ARBA" id="ARBA00023163"/>
    </source>
</evidence>